<accession>A0A380X8Y7</accession>
<dbReference type="GO" id="GO:0030435">
    <property type="term" value="P:sporulation resulting in formation of a cellular spore"/>
    <property type="evidence" value="ECO:0007669"/>
    <property type="project" value="UniProtKB-KW"/>
</dbReference>
<comment type="caution">
    <text evidence="2">The sequence shown here is derived from an EMBL/GenBank/DDBJ whole genome shotgun (WGS) entry which is preliminary data.</text>
</comment>
<organism evidence="2 3">
    <name type="scientific">Cytobacillus firmus</name>
    <name type="common">Bacillus firmus</name>
    <dbReference type="NCBI Taxonomy" id="1399"/>
    <lineage>
        <taxon>Bacteria</taxon>
        <taxon>Bacillati</taxon>
        <taxon>Bacillota</taxon>
        <taxon>Bacilli</taxon>
        <taxon>Bacillales</taxon>
        <taxon>Bacillaceae</taxon>
        <taxon>Cytobacillus</taxon>
    </lineage>
</organism>
<name>A0A380X8Y7_CYTFI</name>
<dbReference type="RefSeq" id="WP_082804588.1">
    <property type="nucleotide sequence ID" value="NZ_JAMBOJ010000049.1"/>
</dbReference>
<dbReference type="EMBL" id="VDEM01000006">
    <property type="protein sequence ID" value="KAF0825142.1"/>
    <property type="molecule type" value="Genomic_DNA"/>
</dbReference>
<dbReference type="Pfam" id="PF07870">
    <property type="entry name" value="DUF1657"/>
    <property type="match status" value="1"/>
</dbReference>
<protein>
    <submittedName>
        <fullName evidence="2">Uncharacterized protein</fullName>
    </submittedName>
</protein>
<feature type="region of interest" description="Disordered" evidence="1">
    <location>
        <begin position="58"/>
        <end position="106"/>
    </location>
</feature>
<evidence type="ECO:0000313" key="2">
    <source>
        <dbReference type="EMBL" id="KAF0825142.1"/>
    </source>
</evidence>
<evidence type="ECO:0000256" key="1">
    <source>
        <dbReference type="SAM" id="MobiDB-lite"/>
    </source>
</evidence>
<reference evidence="2 3" key="1">
    <citation type="journal article" date="2020" name="G3 (Bethesda)">
        <title>Whole Genome Sequencing and Comparative Genomics of Two Nematicidal Bacillus Strains Reveals a Wide Range of Possible Virulence Factors.</title>
        <authorList>
            <person name="Susic N."/>
            <person name="Janezic S."/>
            <person name="Rupnik M."/>
            <person name="Geric Stare B."/>
        </authorList>
    </citation>
    <scope>NUCLEOTIDE SEQUENCE [LARGE SCALE GENOMIC DNA]</scope>
    <source>
        <strain evidence="2 3">I-1582</strain>
    </source>
</reference>
<dbReference type="Proteomes" id="UP000465778">
    <property type="component" value="Unassembled WGS sequence"/>
</dbReference>
<gene>
    <name evidence="2" type="ORF">KIS1582_0929</name>
</gene>
<dbReference type="InterPro" id="IPR012347">
    <property type="entry name" value="Ferritin-like"/>
</dbReference>
<dbReference type="OrthoDB" id="2921198at2"/>
<proteinExistence type="predicted"/>
<sequence>MTVINDVKTALAGLKSAQASFETFALSTDNEQAKQLYQDAAKQTQSVLQSVEPRVQQIEQEEPQYAHDGNQASQGSTQVSQGQYGTEFASQNNAQQVRQKNQHAQS</sequence>
<evidence type="ECO:0000313" key="3">
    <source>
        <dbReference type="Proteomes" id="UP000465778"/>
    </source>
</evidence>
<feature type="compositionally biased region" description="Polar residues" evidence="1">
    <location>
        <begin position="70"/>
        <end position="106"/>
    </location>
</feature>
<dbReference type="InterPro" id="IPR012452">
    <property type="entry name" value="DUF1657"/>
</dbReference>
<dbReference type="Gene3D" id="1.20.1260.10">
    <property type="match status" value="1"/>
</dbReference>
<dbReference type="GeneID" id="80426507"/>
<dbReference type="AlphaFoldDB" id="A0A380X8Y7"/>